<dbReference type="EMBL" id="CP144913">
    <property type="protein sequence ID" value="WXB75732.1"/>
    <property type="molecule type" value="Genomic_DNA"/>
</dbReference>
<dbReference type="Gene3D" id="3.30.420.150">
    <property type="entry name" value="Exopolyphosphatase. Domain 2"/>
    <property type="match status" value="1"/>
</dbReference>
<dbReference type="InterPro" id="IPR043129">
    <property type="entry name" value="ATPase_NBD"/>
</dbReference>
<organism evidence="2 3">
    <name type="scientific">Janibacter alittae</name>
    <dbReference type="NCBI Taxonomy" id="3115209"/>
    <lineage>
        <taxon>Bacteria</taxon>
        <taxon>Bacillati</taxon>
        <taxon>Actinomycetota</taxon>
        <taxon>Actinomycetes</taxon>
        <taxon>Micrococcales</taxon>
        <taxon>Intrasporangiaceae</taxon>
        <taxon>Janibacter</taxon>
    </lineage>
</organism>
<dbReference type="Pfam" id="PF02541">
    <property type="entry name" value="Ppx-GppA"/>
    <property type="match status" value="1"/>
</dbReference>
<evidence type="ECO:0000313" key="3">
    <source>
        <dbReference type="Proteomes" id="UP001382727"/>
    </source>
</evidence>
<feature type="domain" description="Ppx/GppA phosphatase N-terminal" evidence="1">
    <location>
        <begin position="17"/>
        <end position="289"/>
    </location>
</feature>
<protein>
    <submittedName>
        <fullName evidence="2">Ppx/GppA phosphatase family protein</fullName>
    </submittedName>
</protein>
<keyword evidence="3" id="KW-1185">Reference proteome</keyword>
<evidence type="ECO:0000313" key="2">
    <source>
        <dbReference type="EMBL" id="WXB75732.1"/>
    </source>
</evidence>
<sequence length="330" mass="35129">MRVAAIDCGTNSIRLLIADHDTERNVLTDVARRVEVVRLGQGVDTTGRLDDQALGRTLDMCREYAEQCRHEQVPAGNVRLVATSATRDATNSEDFVLGVRKAFGELDVTPEVILGEDEARLGFIGATGALADEGFEGPYLVVDIGGGSTEVVRGTRDVVAGTSLDIGSVRLTERHHRTDPPTQEVIDAARFDIAEALDQAEAAVGFGGVNTVIGLAGSVTTVTAQALGLSAYDPAAIHLAELSVEQYMEACERLILSTRAERAAQPFMHPGRVDVIGAGALIWYELLDRVRGANGPDLVVTTSERDILDGIALSIVVPDEPEAEDQQSTG</sequence>
<name>A0ABZ2MFC2_9MICO</name>
<dbReference type="Gene3D" id="3.30.420.40">
    <property type="match status" value="1"/>
</dbReference>
<dbReference type="InterPro" id="IPR003695">
    <property type="entry name" value="Ppx_GppA_N"/>
</dbReference>
<reference evidence="2 3" key="1">
    <citation type="submission" date="2024-02" db="EMBL/GenBank/DDBJ databases">
        <title>Janibacter sp. nov., isolated from gut of marine sandworm.</title>
        <authorList>
            <person name="Kim B."/>
            <person name="Jun M.O."/>
            <person name="Shin N.-R."/>
        </authorList>
    </citation>
    <scope>NUCLEOTIDE SEQUENCE [LARGE SCALE GENOMIC DNA]</scope>
    <source>
        <strain evidence="2 3">A1S7</strain>
    </source>
</reference>
<gene>
    <name evidence="2" type="ORF">V1351_12335</name>
</gene>
<proteinExistence type="predicted"/>
<dbReference type="InterPro" id="IPR050273">
    <property type="entry name" value="GppA/Ppx_hydrolase"/>
</dbReference>
<dbReference type="SUPFAM" id="SSF53067">
    <property type="entry name" value="Actin-like ATPase domain"/>
    <property type="match status" value="2"/>
</dbReference>
<dbReference type="PANTHER" id="PTHR30005">
    <property type="entry name" value="EXOPOLYPHOSPHATASE"/>
    <property type="match status" value="1"/>
</dbReference>
<evidence type="ECO:0000259" key="1">
    <source>
        <dbReference type="Pfam" id="PF02541"/>
    </source>
</evidence>
<dbReference type="RefSeq" id="WP_338748490.1">
    <property type="nucleotide sequence ID" value="NZ_CP144913.1"/>
</dbReference>
<dbReference type="Proteomes" id="UP001382727">
    <property type="component" value="Chromosome"/>
</dbReference>
<accession>A0ABZ2MFC2</accession>
<dbReference type="PANTHER" id="PTHR30005:SF13">
    <property type="entry name" value="EXOPOLYPHOSPHATASE 2"/>
    <property type="match status" value="1"/>
</dbReference>